<reference evidence="2" key="2">
    <citation type="submission" date="2012-03" db="EMBL/GenBank/DDBJ databases">
        <title>Complete genome sequence of Borrelia crocidurae.</title>
        <authorList>
            <person name="Elbir H."/>
            <person name="Gimenez G."/>
            <person name="Robert C."/>
            <person name="Raoult D."/>
            <person name="Drancourt M."/>
        </authorList>
    </citation>
    <scope>NUCLEOTIDE SEQUENCE [LARGE SCALE GENOMIC DNA]</scope>
    <source>
        <strain evidence="2">Achema</strain>
    </source>
</reference>
<evidence type="ECO:0000313" key="1">
    <source>
        <dbReference type="EMBL" id="AFI31298.1"/>
    </source>
</evidence>
<protein>
    <submittedName>
        <fullName evidence="1">Uncharacterized protein</fullName>
    </submittedName>
</protein>
<dbReference type="SUPFAM" id="SSF46785">
    <property type="entry name" value="Winged helix' DNA-binding domain"/>
    <property type="match status" value="1"/>
</dbReference>
<organism evidence="1 2">
    <name type="scientific">Borrelia crocidurae (strain Achema)</name>
    <dbReference type="NCBI Taxonomy" id="1155096"/>
    <lineage>
        <taxon>Bacteria</taxon>
        <taxon>Pseudomonadati</taxon>
        <taxon>Spirochaetota</taxon>
        <taxon>Spirochaetia</taxon>
        <taxon>Spirochaetales</taxon>
        <taxon>Borreliaceae</taxon>
        <taxon>Borrelia</taxon>
    </lineage>
</organism>
<name>I0FCU2_BORCA</name>
<dbReference type="Gene3D" id="1.10.10.10">
    <property type="entry name" value="Winged helix-like DNA-binding domain superfamily/Winged helix DNA-binding domain"/>
    <property type="match status" value="1"/>
</dbReference>
<dbReference type="PATRIC" id="fig|1155096.3.peg.536"/>
<proteinExistence type="predicted"/>
<gene>
    <name evidence="1" type="ordered locus">Q7M_519</name>
</gene>
<evidence type="ECO:0000313" key="2">
    <source>
        <dbReference type="Proteomes" id="UP000005212"/>
    </source>
</evidence>
<dbReference type="KEGG" id="bcw:Q7M_519"/>
<dbReference type="InterPro" id="IPR036390">
    <property type="entry name" value="WH_DNA-bd_sf"/>
</dbReference>
<dbReference type="EMBL" id="CP003426">
    <property type="protein sequence ID" value="AFI31298.1"/>
    <property type="molecule type" value="Genomic_DNA"/>
</dbReference>
<dbReference type="AlphaFoldDB" id="I0FCU2"/>
<sequence length="107" mass="12381">MGNIFDIAKTLHPLELRVILNYKEEDSVFALRLSKDLNYNEGQSNKVVEWLLSKGILKETFRKLNVFYRLTEKGVDAFNNGLIEERIVTLVSQKNGFGFQFGIRVKN</sequence>
<dbReference type="Proteomes" id="UP000005212">
    <property type="component" value="Chromosome"/>
</dbReference>
<accession>I0FCU2</accession>
<dbReference type="InterPro" id="IPR036388">
    <property type="entry name" value="WH-like_DNA-bd_sf"/>
</dbReference>
<dbReference type="HOGENOM" id="CLU_2204942_0_0_12"/>
<reference evidence="1 2" key="1">
    <citation type="journal article" date="2012" name="J. Bacteriol.">
        <title>Complete Genome Sequence of Borrelia crocidurae.</title>
        <authorList>
            <person name="Elbir H."/>
            <person name="Gimenez G."/>
            <person name="Robert C."/>
            <person name="Bergstrom S."/>
            <person name="Cutler S."/>
            <person name="Raoult D."/>
            <person name="Drancourt M."/>
        </authorList>
    </citation>
    <scope>NUCLEOTIDE SEQUENCE [LARGE SCALE GENOMIC DNA]</scope>
    <source>
        <strain evidence="1 2">Achema</strain>
    </source>
</reference>